<keyword evidence="2" id="KW-1185">Reference proteome</keyword>
<protein>
    <submittedName>
        <fullName evidence="3">7TM GPCR serpentine receptor class x (Srx) domain-containing protein</fullName>
    </submittedName>
</protein>
<keyword evidence="1" id="KW-0472">Membrane</keyword>
<organism evidence="2 3">
    <name type="scientific">Ditylenchus dipsaci</name>
    <dbReference type="NCBI Taxonomy" id="166011"/>
    <lineage>
        <taxon>Eukaryota</taxon>
        <taxon>Metazoa</taxon>
        <taxon>Ecdysozoa</taxon>
        <taxon>Nematoda</taxon>
        <taxon>Chromadorea</taxon>
        <taxon>Rhabditida</taxon>
        <taxon>Tylenchina</taxon>
        <taxon>Tylenchomorpha</taxon>
        <taxon>Sphaerularioidea</taxon>
        <taxon>Anguinidae</taxon>
        <taxon>Anguininae</taxon>
        <taxon>Ditylenchus</taxon>
    </lineage>
</organism>
<accession>A0A915CXL3</accession>
<dbReference type="InterPro" id="IPR019425">
    <property type="entry name" value="7TM_GPCR_serpentine_rcpt_Srt"/>
</dbReference>
<keyword evidence="1" id="KW-0812">Transmembrane</keyword>
<dbReference type="AlphaFoldDB" id="A0A915CXL3"/>
<dbReference type="Pfam" id="PF10321">
    <property type="entry name" value="7TM_GPCR_Srt"/>
    <property type="match status" value="1"/>
</dbReference>
<dbReference type="WBParaSite" id="jg13739">
    <property type="protein sequence ID" value="jg13739"/>
    <property type="gene ID" value="jg13739"/>
</dbReference>
<name>A0A915CXL3_9BILA</name>
<feature type="transmembrane region" description="Helical" evidence="1">
    <location>
        <begin position="61"/>
        <end position="83"/>
    </location>
</feature>
<keyword evidence="1" id="KW-1133">Transmembrane helix</keyword>
<dbReference type="PANTHER" id="PTHR23021">
    <property type="entry name" value="SERPENTINE RECEPTOR, CLASS T"/>
    <property type="match status" value="1"/>
</dbReference>
<evidence type="ECO:0000313" key="2">
    <source>
        <dbReference type="Proteomes" id="UP000887574"/>
    </source>
</evidence>
<feature type="transmembrane region" description="Helical" evidence="1">
    <location>
        <begin position="89"/>
        <end position="112"/>
    </location>
</feature>
<evidence type="ECO:0000313" key="3">
    <source>
        <dbReference type="WBParaSite" id="jg13739"/>
    </source>
</evidence>
<feature type="transmembrane region" description="Helical" evidence="1">
    <location>
        <begin position="20"/>
        <end position="40"/>
    </location>
</feature>
<dbReference type="PANTHER" id="PTHR23021:SF11">
    <property type="entry name" value="SERPENTINE RECEPTOR, CLASS T"/>
    <property type="match status" value="1"/>
</dbReference>
<proteinExistence type="predicted"/>
<dbReference type="Proteomes" id="UP000887574">
    <property type="component" value="Unplaced"/>
</dbReference>
<evidence type="ECO:0000256" key="1">
    <source>
        <dbReference type="SAM" id="Phobius"/>
    </source>
</evidence>
<sequence>MKEIRYNIERYHSTVHLCFNWLIVIAIVVIYSLFGVFFYRKIRCSGGISQVKNNRRLLREISTFLQVLITCTLVVFTSLGFIYQQYLASIPILVFTGYICHQGSPAVIYLCMNQSIRNSIFKGDKISQYTTKGYPATRSVPSISKNDI</sequence>
<reference evidence="3" key="1">
    <citation type="submission" date="2022-11" db="UniProtKB">
        <authorList>
            <consortium name="WormBaseParasite"/>
        </authorList>
    </citation>
    <scope>IDENTIFICATION</scope>
</reference>